<organism evidence="2 3">
    <name type="scientific">Candidatus Yanofskybacteria bacterium RIFCSPLOWO2_02_FULL_45_18</name>
    <dbReference type="NCBI Taxonomy" id="1802707"/>
    <lineage>
        <taxon>Bacteria</taxon>
        <taxon>Candidatus Yanofskyibacteriota</taxon>
    </lineage>
</organism>
<keyword evidence="1" id="KW-0812">Transmembrane</keyword>
<name>A0A1F8H4K6_9BACT</name>
<evidence type="ECO:0000313" key="3">
    <source>
        <dbReference type="Proteomes" id="UP000177609"/>
    </source>
</evidence>
<sequence length="306" mass="34107">MDRIAKQIIIALIVLALLSGVGFGIYYFSSARPTCDDGVQNGKEEGIDCGLIACGVACINILPLRVTVSKLLPAGQNDYDFVFQVNNPSPGYGTPFAEYELSLIGASGSEIDKIKGSFYILPGQTKYVALSFKMAEEISAVNVKVSSVDWQKLTLGGETQFILKRQQYRNLVNMSGATSEEDLIFEQELLSEEPISEGLDIEPSAAGAQTIYSEFDGILFNNSDFDFDRVDVAVVLFDDSDNIVGINRTTINRFLSQTDRYFRTRWPFEIDESVFRADVEATTNLFENENFIRTHGGSQEKFQKYY</sequence>
<dbReference type="EMBL" id="MGKV01000004">
    <property type="protein sequence ID" value="OGN32542.1"/>
    <property type="molecule type" value="Genomic_DNA"/>
</dbReference>
<comment type="caution">
    <text evidence="2">The sequence shown here is derived from an EMBL/GenBank/DDBJ whole genome shotgun (WGS) entry which is preliminary data.</text>
</comment>
<feature type="transmembrane region" description="Helical" evidence="1">
    <location>
        <begin position="7"/>
        <end position="28"/>
    </location>
</feature>
<gene>
    <name evidence="2" type="ORF">A3J01_02585</name>
</gene>
<proteinExistence type="predicted"/>
<dbReference type="AlphaFoldDB" id="A0A1F8H4K6"/>
<evidence type="ECO:0000313" key="2">
    <source>
        <dbReference type="EMBL" id="OGN32542.1"/>
    </source>
</evidence>
<dbReference type="STRING" id="1802707.A3J01_02585"/>
<keyword evidence="1" id="KW-0472">Membrane</keyword>
<dbReference type="Proteomes" id="UP000177609">
    <property type="component" value="Unassembled WGS sequence"/>
</dbReference>
<evidence type="ECO:0000256" key="1">
    <source>
        <dbReference type="SAM" id="Phobius"/>
    </source>
</evidence>
<accession>A0A1F8H4K6</accession>
<reference evidence="2 3" key="1">
    <citation type="journal article" date="2016" name="Nat. Commun.">
        <title>Thousands of microbial genomes shed light on interconnected biogeochemical processes in an aquifer system.</title>
        <authorList>
            <person name="Anantharaman K."/>
            <person name="Brown C.T."/>
            <person name="Hug L.A."/>
            <person name="Sharon I."/>
            <person name="Castelle C.J."/>
            <person name="Probst A.J."/>
            <person name="Thomas B.C."/>
            <person name="Singh A."/>
            <person name="Wilkins M.J."/>
            <person name="Karaoz U."/>
            <person name="Brodie E.L."/>
            <person name="Williams K.H."/>
            <person name="Hubbard S.S."/>
            <person name="Banfield J.F."/>
        </authorList>
    </citation>
    <scope>NUCLEOTIDE SEQUENCE [LARGE SCALE GENOMIC DNA]</scope>
</reference>
<keyword evidence="1" id="KW-1133">Transmembrane helix</keyword>
<protein>
    <submittedName>
        <fullName evidence="2">Uncharacterized protein</fullName>
    </submittedName>
</protein>